<sequence>MKLHYTKILLFFFPLYILVTSYHVYSKNKPSITPHHTQTNRSLCECDTQSTNYNNDPDMKSVKENFDRRTSQRFEEYEECMREKRQKCKEQCDKDAQQIILKDKMQKSLAEKVEKGCLMCGCGLGGVAASVGLFGGLGIYGWKTAALATAKEAVKDGAMAAGEVARLKAGKDAVIAGIIKEFRVSTLGGKDLGTYFATTSYKNITNIALAINTQYDPSSCLFGGSGPATDNSICTWVMQKTEAAPKIQGKAFSTYNSIEVAVKSIVLEAETVAETAAEKATDEAIKNSIAVVDAKYVICQTAIIASVVALLIIVLVMIIIYLVLRYRRKKKMKKKAEYTKLLNE</sequence>
<dbReference type="OMA" id="VICQTAI"/>
<feature type="chain" id="PRO_5004843587" description="Rifin" evidence="2">
    <location>
        <begin position="22"/>
        <end position="344"/>
    </location>
</feature>
<keyword evidence="2" id="KW-0732">Signal</keyword>
<dbReference type="NCBIfam" id="TIGR01477">
    <property type="entry name" value="RIFIN"/>
    <property type="match status" value="1"/>
</dbReference>
<dbReference type="Proteomes" id="UP000019103">
    <property type="component" value="Unassembled WGS sequence"/>
</dbReference>
<keyword evidence="1" id="KW-0472">Membrane</keyword>
<protein>
    <recommendedName>
        <fullName evidence="5">Rifin</fullName>
    </recommendedName>
</protein>
<keyword evidence="1" id="KW-0812">Transmembrane</keyword>
<feature type="signal peptide" evidence="2">
    <location>
        <begin position="1"/>
        <end position="21"/>
    </location>
</feature>
<reference evidence="3 4" key="2">
    <citation type="submission" date="2013-02" db="EMBL/GenBank/DDBJ databases">
        <title>The Genome Sequence of Plasmodium falciparum Palo Alto/Uganda.</title>
        <authorList>
            <consortium name="The Broad Institute Genome Sequencing Platform"/>
            <consortium name="The Broad Institute Genome Sequencing Center for Infectious Disease"/>
            <person name="Neafsey D."/>
            <person name="Cheeseman I."/>
            <person name="Volkman S."/>
            <person name="Adams J."/>
            <person name="Walker B."/>
            <person name="Young S.K."/>
            <person name="Zeng Q."/>
            <person name="Gargeya S."/>
            <person name="Fitzgerald M."/>
            <person name="Haas B."/>
            <person name="Abouelleil A."/>
            <person name="Alvarado L."/>
            <person name="Arachchi H.M."/>
            <person name="Berlin A.M."/>
            <person name="Chapman S.B."/>
            <person name="Dewar J."/>
            <person name="Goldberg J."/>
            <person name="Griggs A."/>
            <person name="Gujja S."/>
            <person name="Hansen M."/>
            <person name="Howarth C."/>
            <person name="Imamovic A."/>
            <person name="Larimer J."/>
            <person name="McCowan C."/>
            <person name="Murphy C."/>
            <person name="Neiman D."/>
            <person name="Pearson M."/>
            <person name="Priest M."/>
            <person name="Roberts A."/>
            <person name="Saif S."/>
            <person name="Shea T."/>
            <person name="Sisk P."/>
            <person name="Sykes S."/>
            <person name="Wortman J."/>
            <person name="Nusbaum C."/>
            <person name="Birren B."/>
        </authorList>
    </citation>
    <scope>NUCLEOTIDE SEQUENCE [LARGE SCALE GENOMIC DNA]</scope>
    <source>
        <strain evidence="3 4">Palo Alto/Uganda</strain>
    </source>
</reference>
<accession>W4J492</accession>
<feature type="transmembrane region" description="Helical" evidence="1">
    <location>
        <begin position="302"/>
        <end position="324"/>
    </location>
</feature>
<dbReference type="OrthoDB" id="379111at2759"/>
<name>W4J492_PLAFP</name>
<proteinExistence type="predicted"/>
<dbReference type="AlphaFoldDB" id="W4J492"/>
<evidence type="ECO:0000256" key="1">
    <source>
        <dbReference type="SAM" id="Phobius"/>
    </source>
</evidence>
<evidence type="ECO:0000313" key="4">
    <source>
        <dbReference type="Proteomes" id="UP000019103"/>
    </source>
</evidence>
<reference evidence="3 4" key="1">
    <citation type="submission" date="2013-02" db="EMBL/GenBank/DDBJ databases">
        <title>The Genome Annotation of Plasmodium falciparum Palo Alto/Uganda.</title>
        <authorList>
            <consortium name="The Broad Institute Genome Sequencing Platform"/>
            <consortium name="The Broad Institute Genome Sequencing Center for Infectious Disease"/>
            <person name="Neafsey D."/>
            <person name="Hoffman S."/>
            <person name="Volkman S."/>
            <person name="Rosenthal P."/>
            <person name="Walker B."/>
            <person name="Young S.K."/>
            <person name="Zeng Q."/>
            <person name="Gargeya S."/>
            <person name="Fitzgerald M."/>
            <person name="Haas B."/>
            <person name="Abouelleil A."/>
            <person name="Allen A.W."/>
            <person name="Alvarado L."/>
            <person name="Arachchi H.M."/>
            <person name="Berlin A.M."/>
            <person name="Chapman S.B."/>
            <person name="Gainer-Dewar J."/>
            <person name="Goldberg J."/>
            <person name="Griggs A."/>
            <person name="Gujja S."/>
            <person name="Hansen M."/>
            <person name="Howarth C."/>
            <person name="Imamovic A."/>
            <person name="Ireland A."/>
            <person name="Larimer J."/>
            <person name="McCowan C."/>
            <person name="Murphy C."/>
            <person name="Pearson M."/>
            <person name="Poon T.W."/>
            <person name="Priest M."/>
            <person name="Roberts A."/>
            <person name="Saif S."/>
            <person name="Shea T."/>
            <person name="Sisk P."/>
            <person name="Sykes S."/>
            <person name="Wortman J."/>
            <person name="Nusbaum C."/>
            <person name="Birren B."/>
        </authorList>
    </citation>
    <scope>NUCLEOTIDE SEQUENCE [LARGE SCALE GENOMIC DNA]</scope>
    <source>
        <strain evidence="3 4">Palo Alto/Uganda</strain>
    </source>
</reference>
<dbReference type="EMBL" id="KI927283">
    <property type="protein sequence ID" value="ETW57050.1"/>
    <property type="molecule type" value="Genomic_DNA"/>
</dbReference>
<keyword evidence="1" id="KW-1133">Transmembrane helix</keyword>
<evidence type="ECO:0008006" key="5">
    <source>
        <dbReference type="Google" id="ProtNLM"/>
    </source>
</evidence>
<organism evidence="3 4">
    <name type="scientific">Plasmodium falciparum (isolate Palo Alto / Uganda)</name>
    <dbReference type="NCBI Taxonomy" id="57270"/>
    <lineage>
        <taxon>Eukaryota</taxon>
        <taxon>Sar</taxon>
        <taxon>Alveolata</taxon>
        <taxon>Apicomplexa</taxon>
        <taxon>Aconoidasida</taxon>
        <taxon>Haemosporida</taxon>
        <taxon>Plasmodiidae</taxon>
        <taxon>Plasmodium</taxon>
        <taxon>Plasmodium (Laverania)</taxon>
    </lineage>
</organism>
<dbReference type="Pfam" id="PF02009">
    <property type="entry name" value="RIFIN"/>
    <property type="match status" value="1"/>
</dbReference>
<dbReference type="InterPro" id="IPR006373">
    <property type="entry name" value="VSA_Rifin"/>
</dbReference>
<gene>
    <name evidence="3" type="ORF">PFUGPA_00826</name>
</gene>
<evidence type="ECO:0000313" key="3">
    <source>
        <dbReference type="EMBL" id="ETW57050.1"/>
    </source>
</evidence>
<evidence type="ECO:0000256" key="2">
    <source>
        <dbReference type="SAM" id="SignalP"/>
    </source>
</evidence>